<evidence type="ECO:0000313" key="2">
    <source>
        <dbReference type="EMBL" id="MBA2933188.1"/>
    </source>
</evidence>
<gene>
    <name evidence="2" type="ORF">HZF05_03665</name>
</gene>
<feature type="chain" id="PRO_5032528409" evidence="1">
    <location>
        <begin position="20"/>
        <end position="113"/>
    </location>
</feature>
<evidence type="ECO:0000313" key="3">
    <source>
        <dbReference type="Proteomes" id="UP000570166"/>
    </source>
</evidence>
<reference evidence="2 3" key="1">
    <citation type="submission" date="2020-07" db="EMBL/GenBank/DDBJ databases">
        <authorList>
            <person name="Sun Q."/>
        </authorList>
    </citation>
    <scope>NUCLEOTIDE SEQUENCE [LARGE SCALE GENOMIC DNA]</scope>
    <source>
        <strain evidence="2 3">CGMCC 1.13654</strain>
    </source>
</reference>
<proteinExistence type="predicted"/>
<evidence type="ECO:0000256" key="1">
    <source>
        <dbReference type="SAM" id="SignalP"/>
    </source>
</evidence>
<protein>
    <submittedName>
        <fullName evidence="2">Uncharacterized protein</fullName>
    </submittedName>
</protein>
<dbReference type="EMBL" id="JACEIB010000002">
    <property type="protein sequence ID" value="MBA2933188.1"/>
    <property type="molecule type" value="Genomic_DNA"/>
</dbReference>
<dbReference type="RefSeq" id="WP_160366338.1">
    <property type="nucleotide sequence ID" value="NZ_JACEIB010000002.1"/>
</dbReference>
<dbReference type="AlphaFoldDB" id="A0A838L6I0"/>
<name>A0A838L6I0_9SPHN</name>
<accession>A0A838L6I0</accession>
<dbReference type="Proteomes" id="UP000570166">
    <property type="component" value="Unassembled WGS sequence"/>
</dbReference>
<keyword evidence="3" id="KW-1185">Reference proteome</keyword>
<sequence length="113" mass="12061">MRALIGGLIGLVLTAPALAATPQWANPFNQKIMALSLADRNGALRRAITNSDEKCGRLSKSTYRGPYGNLGLWVAHCQPGGDYAIFTGPDESVQVRACGDMKSLKLPECGKLD</sequence>
<keyword evidence="1" id="KW-0732">Signal</keyword>
<comment type="caution">
    <text evidence="2">The sequence shown here is derived from an EMBL/GenBank/DDBJ whole genome shotgun (WGS) entry which is preliminary data.</text>
</comment>
<feature type="signal peptide" evidence="1">
    <location>
        <begin position="1"/>
        <end position="19"/>
    </location>
</feature>
<organism evidence="2 3">
    <name type="scientific">Sphingomonas chungangi</name>
    <dbReference type="NCBI Taxonomy" id="2683589"/>
    <lineage>
        <taxon>Bacteria</taxon>
        <taxon>Pseudomonadati</taxon>
        <taxon>Pseudomonadota</taxon>
        <taxon>Alphaproteobacteria</taxon>
        <taxon>Sphingomonadales</taxon>
        <taxon>Sphingomonadaceae</taxon>
        <taxon>Sphingomonas</taxon>
    </lineage>
</organism>